<accession>A0A371D7D9</accession>
<gene>
    <name evidence="1" type="ORF">OH76DRAFT_655223</name>
</gene>
<dbReference type="Proteomes" id="UP000256964">
    <property type="component" value="Unassembled WGS sequence"/>
</dbReference>
<dbReference type="AlphaFoldDB" id="A0A371D7D9"/>
<proteinExistence type="predicted"/>
<evidence type="ECO:0000313" key="2">
    <source>
        <dbReference type="Proteomes" id="UP000256964"/>
    </source>
</evidence>
<keyword evidence="2" id="KW-1185">Reference proteome</keyword>
<dbReference type="EMBL" id="KZ857411">
    <property type="protein sequence ID" value="RDX48464.1"/>
    <property type="molecule type" value="Genomic_DNA"/>
</dbReference>
<protein>
    <submittedName>
        <fullName evidence="1">Uncharacterized protein</fullName>
    </submittedName>
</protein>
<sequence>MPIVRPYSGSMRSTDTGISLSPGYQRHIAGSSCSQPSPGVWPYLKHCAPVTDGGNVALAKPQDHTGDAFRTSLDPIRWCVTTARLVLVDPSDSVWSKQSSEACDRNIATHHEILCHASVWLHRNRVGIVSTCSTSLEAPAAISSASAREGSTN</sequence>
<reference evidence="1 2" key="1">
    <citation type="journal article" date="2018" name="Biotechnol. Biofuels">
        <title>Integrative visual omics of the white-rot fungus Polyporus brumalis exposes the biotechnological potential of its oxidative enzymes for delignifying raw plant biomass.</title>
        <authorList>
            <person name="Miyauchi S."/>
            <person name="Rancon A."/>
            <person name="Drula E."/>
            <person name="Hage H."/>
            <person name="Chaduli D."/>
            <person name="Favel A."/>
            <person name="Grisel S."/>
            <person name="Henrissat B."/>
            <person name="Herpoel-Gimbert I."/>
            <person name="Ruiz-Duenas F.J."/>
            <person name="Chevret D."/>
            <person name="Hainaut M."/>
            <person name="Lin J."/>
            <person name="Wang M."/>
            <person name="Pangilinan J."/>
            <person name="Lipzen A."/>
            <person name="Lesage-Meessen L."/>
            <person name="Navarro D."/>
            <person name="Riley R."/>
            <person name="Grigoriev I.V."/>
            <person name="Zhou S."/>
            <person name="Raouche S."/>
            <person name="Rosso M.N."/>
        </authorList>
    </citation>
    <scope>NUCLEOTIDE SEQUENCE [LARGE SCALE GENOMIC DNA]</scope>
    <source>
        <strain evidence="1 2">BRFM 1820</strain>
    </source>
</reference>
<name>A0A371D7D9_9APHY</name>
<organism evidence="1 2">
    <name type="scientific">Lentinus brumalis</name>
    <dbReference type="NCBI Taxonomy" id="2498619"/>
    <lineage>
        <taxon>Eukaryota</taxon>
        <taxon>Fungi</taxon>
        <taxon>Dikarya</taxon>
        <taxon>Basidiomycota</taxon>
        <taxon>Agaricomycotina</taxon>
        <taxon>Agaricomycetes</taxon>
        <taxon>Polyporales</taxon>
        <taxon>Polyporaceae</taxon>
        <taxon>Lentinus</taxon>
    </lineage>
</organism>
<evidence type="ECO:0000313" key="1">
    <source>
        <dbReference type="EMBL" id="RDX48464.1"/>
    </source>
</evidence>